<feature type="domain" description="Cadherin" evidence="8">
    <location>
        <begin position="724"/>
        <end position="829"/>
    </location>
</feature>
<evidence type="ECO:0000256" key="2">
    <source>
        <dbReference type="ARBA" id="ARBA00022737"/>
    </source>
</evidence>
<accession>A0ABM3Y9U7</accession>
<dbReference type="PANTHER" id="PTHR24027:SF438">
    <property type="entry name" value="CADHERIN 23"/>
    <property type="match status" value="1"/>
</dbReference>
<feature type="domain" description="Cadherin" evidence="8">
    <location>
        <begin position="62"/>
        <end position="171"/>
    </location>
</feature>
<evidence type="ECO:0000256" key="7">
    <source>
        <dbReference type="SAM" id="Phobius"/>
    </source>
</evidence>
<evidence type="ECO:0000313" key="10">
    <source>
        <dbReference type="RefSeq" id="XP_060057847.1"/>
    </source>
</evidence>
<feature type="domain" description="Cadherin" evidence="8">
    <location>
        <begin position="830"/>
        <end position="936"/>
    </location>
</feature>
<dbReference type="CDD" id="cd11304">
    <property type="entry name" value="Cadherin_repeat"/>
    <property type="match status" value="13"/>
</dbReference>
<organism evidence="9 10">
    <name type="scientific">Erinaceus europaeus</name>
    <name type="common">Western European hedgehog</name>
    <dbReference type="NCBI Taxonomy" id="9365"/>
    <lineage>
        <taxon>Eukaryota</taxon>
        <taxon>Metazoa</taxon>
        <taxon>Chordata</taxon>
        <taxon>Craniata</taxon>
        <taxon>Vertebrata</taxon>
        <taxon>Euteleostomi</taxon>
        <taxon>Mammalia</taxon>
        <taxon>Eutheria</taxon>
        <taxon>Laurasiatheria</taxon>
        <taxon>Eulipotyphla</taxon>
        <taxon>Erinaceidae</taxon>
        <taxon>Erinaceinae</taxon>
        <taxon>Erinaceus</taxon>
    </lineage>
</organism>
<feature type="domain" description="Cadherin" evidence="8">
    <location>
        <begin position="1040"/>
        <end position="1148"/>
    </location>
</feature>
<keyword evidence="7" id="KW-0812">Transmembrane</keyword>
<keyword evidence="2" id="KW-0677">Repeat</keyword>
<name>A0ABM3Y9U7_ERIEU</name>
<dbReference type="SUPFAM" id="SSF49313">
    <property type="entry name" value="Cadherin-like"/>
    <property type="match status" value="13"/>
</dbReference>
<dbReference type="PROSITE" id="PS50268">
    <property type="entry name" value="CADHERIN_2"/>
    <property type="match status" value="13"/>
</dbReference>
<evidence type="ECO:0000256" key="5">
    <source>
        <dbReference type="PROSITE-ProRule" id="PRU00043"/>
    </source>
</evidence>
<dbReference type="PROSITE" id="PS00232">
    <property type="entry name" value="CADHERIN_1"/>
    <property type="match status" value="6"/>
</dbReference>
<evidence type="ECO:0000313" key="9">
    <source>
        <dbReference type="Proteomes" id="UP001652624"/>
    </source>
</evidence>
<dbReference type="PANTHER" id="PTHR24027">
    <property type="entry name" value="CADHERIN-23"/>
    <property type="match status" value="1"/>
</dbReference>
<feature type="domain" description="Cadherin" evidence="8">
    <location>
        <begin position="497"/>
        <end position="601"/>
    </location>
</feature>
<feature type="domain" description="Cadherin" evidence="8">
    <location>
        <begin position="279"/>
        <end position="386"/>
    </location>
</feature>
<keyword evidence="7" id="KW-1133">Transmembrane helix</keyword>
<reference evidence="9" key="1">
    <citation type="submission" date="2025-05" db="UniProtKB">
        <authorList>
            <consortium name="RefSeq"/>
        </authorList>
    </citation>
    <scope>NUCLEOTIDE SEQUENCE [LARGE SCALE GENOMIC DNA]</scope>
</reference>
<feature type="domain" description="Cadherin" evidence="8">
    <location>
        <begin position="1273"/>
        <end position="1393"/>
    </location>
</feature>
<feature type="transmembrane region" description="Helical" evidence="7">
    <location>
        <begin position="1493"/>
        <end position="1516"/>
    </location>
</feature>
<proteinExistence type="predicted"/>
<feature type="domain" description="Cadherin" evidence="8">
    <location>
        <begin position="387"/>
        <end position="496"/>
    </location>
</feature>
<evidence type="ECO:0000256" key="3">
    <source>
        <dbReference type="ARBA" id="ARBA00022837"/>
    </source>
</evidence>
<reference evidence="10" key="2">
    <citation type="submission" date="2025-08" db="UniProtKB">
        <authorList>
            <consortium name="RefSeq"/>
        </authorList>
    </citation>
    <scope>IDENTIFICATION</scope>
</reference>
<gene>
    <name evidence="10" type="primary">CDH23</name>
</gene>
<keyword evidence="9" id="KW-1185">Reference proteome</keyword>
<dbReference type="InterPro" id="IPR020894">
    <property type="entry name" value="Cadherin_CS"/>
</dbReference>
<dbReference type="GeneID" id="103128549"/>
<dbReference type="Gene3D" id="2.60.40.60">
    <property type="entry name" value="Cadherins"/>
    <property type="match status" value="13"/>
</dbReference>
<feature type="region of interest" description="Disordered" evidence="6">
    <location>
        <begin position="1"/>
        <end position="23"/>
    </location>
</feature>
<comment type="subcellular location">
    <subcellularLocation>
        <location evidence="1">Membrane</location>
    </subcellularLocation>
</comment>
<dbReference type="RefSeq" id="XP_060057847.1">
    <property type="nucleotide sequence ID" value="XM_060201864.1"/>
</dbReference>
<sequence length="1745" mass="192582">MTFRMDRISGEISTRPAPPDRERQNFYHLVVTVEDEGTPTLSATTHVYVTIVDENDNTPVFQQPHYEILLDEGPDTINRSLLTVQALDLDEGPNGTVTYAIIAGNIINTFRISRRTGVITAIKELDYEISHGRYTLIVTATDQCPILSRRLTSTTTVLVNVNDINDNVPTFPRDYEGLFDVTEGQPGPRVWTFLAHDRDSGPNGQVEYSIVDGDPLGEFIISPVEGVLRVRKDVELDRETIAFYNLTICARDRGVPPLSSTMLVGIRVLDINDNDPVLLNLPMNITISENSPVSSFVTHILASDADSGCNALLTFNITAGNRERAFSINATTGIVTVNRPLDRERIPEYKLTISVKDNPENPRIARKDFDLLHVFLADENDNHPLFTESTYQAEVTENSPAGTPLTVLNGPILALDADLDIYAVVTYQLLGTQSGLFEINNNTGVVMVRSGVVIDREAFSSPILELMLLAEDIGLLNGTADLLVTILDDNDNQPTFSPAALTIHLLENCPPGFSVLQVTATDEDSGLNGELIYRIEAGAQDRFLIHPVTGVIRVGNVTIDREEQDSYRLTVIATDRGTVPLSGTAIITILINDINDCRPEFLNPIQTVSVLESAEPGTVIVNVTAIDRDLNPKLEYHIIGIMAKDDTDRLVPDQEDAFAVNINTGSVIVKSPLNRELVATYEVTLSVIDNASDLPDRSVSVPNAKLTVNILDVNDNTPQFKPFGITYYTERILEGATRGTTLIAVAAVDPDKGLNGLITYTLLDLMPPGYVQLEDSSAGKVIANRTVDYEEVHWLNFTVRASDNGSPPRAAEIPVYLEIVDINDNNPIFDQPSYQEAVFEDVPVGTVILTVTATDADSGNFALIEYSLGDGEGKFSINPTTGDIYVLSSLDREKKDHYILTALAKDNPGDVASNRRENSVQVVIEVLDVNDCRPQFSKPQFSTSVYENEPAGTSVITMMATDQDEGSNGELVYSLEGPGAAFHVDMDSGLVTTKRPLQSYERFNLTVVATDGGQPPLWGTTMLLVEVIDVNDNRPVFVRPPNGTILHIREEIPLRSNVYEVYATDKDEGLNGAVRYSFLKTAGNRDWESFTIDAVSGLIQTAQRLDRETQAVYSLILVASDLGQPVPYETMQPLQVALEDIDDNEPLFVRPPKGSPQYQLLTVPEHSPRGTLVGNVTGAVDADEGSNAIVYYFIAAGNEEKNFHLQPDGRLLVLRDLDRELESIFSFIVKASSNHSWTPPHGPSTALDLVSDLSLQEVRVVLEDINDQPPRFTKAEYTAGVATDAKMGSELIQVLALDADIGNNSLVSYSILAIHYFRALANDSEDVGQVFTMGSVDGILRTFDLFMAYSPGYFVVDIVARDLAGHNDTAIIGIYILRDDQRVKIVINEIPDRVRGFEDEFIHLLSNITGAIVNTDDVQFHVDKKGRVNFAQTELLIHVVNRDTNRILDVDRVIQMIDENKEQLRNLFRNYNVLDVQPAISVRLPDDMSALQMAIIVLAILLFLAAMLFILMNWYYRTMHKRKLKAIVAGSAGNRGFIDIMDMPNTNKYSFDGANPVWLDPFCRNLELAAQAEHEDDLPENLSEIADLWNSPTRTHGTFGREPAAVKPDDDRYLRAAIQEYDNIAKLGQIIREGPIKLIQTELEEEPGERSPGQGSLHFRHKPPTELKGPDGIHMVHGSTGTLLATDLNSLPEDDQKGLGRSLETLTAAEASAFERNARTESAKSTPLHKLRDVIMESPLEITEL</sequence>
<feature type="domain" description="Cadherin" evidence="8">
    <location>
        <begin position="186"/>
        <end position="278"/>
    </location>
</feature>
<dbReference type="Pfam" id="PF00028">
    <property type="entry name" value="Cadherin"/>
    <property type="match status" value="11"/>
</dbReference>
<evidence type="ECO:0000256" key="6">
    <source>
        <dbReference type="SAM" id="MobiDB-lite"/>
    </source>
</evidence>
<dbReference type="InterPro" id="IPR015919">
    <property type="entry name" value="Cadherin-like_sf"/>
</dbReference>
<dbReference type="Proteomes" id="UP001652624">
    <property type="component" value="Chromosome 1"/>
</dbReference>
<dbReference type="SMART" id="SM00112">
    <property type="entry name" value="CA"/>
    <property type="match status" value="13"/>
</dbReference>
<protein>
    <submittedName>
        <fullName evidence="10">Cadherin-23 isoform X1</fullName>
    </submittedName>
</protein>
<keyword evidence="4 7" id="KW-0472">Membrane</keyword>
<keyword evidence="3 5" id="KW-0106">Calcium</keyword>
<evidence type="ECO:0000256" key="1">
    <source>
        <dbReference type="ARBA" id="ARBA00004370"/>
    </source>
</evidence>
<evidence type="ECO:0000256" key="4">
    <source>
        <dbReference type="ARBA" id="ARBA00023136"/>
    </source>
</evidence>
<feature type="domain" description="Cadherin" evidence="8">
    <location>
        <begin position="937"/>
        <end position="1037"/>
    </location>
</feature>
<feature type="domain" description="Cadherin" evidence="8">
    <location>
        <begin position="3"/>
        <end position="61"/>
    </location>
</feature>
<feature type="domain" description="Cadherin" evidence="8">
    <location>
        <begin position="1155"/>
        <end position="1272"/>
    </location>
</feature>
<feature type="domain" description="Cadherin" evidence="8">
    <location>
        <begin position="602"/>
        <end position="720"/>
    </location>
</feature>
<evidence type="ECO:0000259" key="8">
    <source>
        <dbReference type="PROSITE" id="PS50268"/>
    </source>
</evidence>
<dbReference type="InterPro" id="IPR039808">
    <property type="entry name" value="Cadherin"/>
</dbReference>
<dbReference type="InterPro" id="IPR002126">
    <property type="entry name" value="Cadherin-like_dom"/>
</dbReference>
<dbReference type="PRINTS" id="PR00205">
    <property type="entry name" value="CADHERIN"/>
</dbReference>